<dbReference type="Pfam" id="PF00109">
    <property type="entry name" value="ketoacyl-synt"/>
    <property type="match status" value="1"/>
</dbReference>
<feature type="coiled-coil region" evidence="13">
    <location>
        <begin position="347"/>
        <end position="374"/>
    </location>
</feature>
<evidence type="ECO:0000256" key="4">
    <source>
        <dbReference type="ARBA" id="ARBA00022679"/>
    </source>
</evidence>
<comment type="similarity">
    <text evidence="1 12">Belongs to the thiolase-like superfamily. Fungal fatty acid synthetase subunit alpha family.</text>
</comment>
<keyword evidence="2 12" id="KW-0596">Phosphopantetheine</keyword>
<evidence type="ECO:0000256" key="13">
    <source>
        <dbReference type="SAM" id="Coils"/>
    </source>
</evidence>
<gene>
    <name evidence="15" type="ORF">SLS56_000977</name>
</gene>
<evidence type="ECO:0000259" key="14">
    <source>
        <dbReference type="PROSITE" id="PS52004"/>
    </source>
</evidence>
<evidence type="ECO:0000256" key="5">
    <source>
        <dbReference type="ARBA" id="ARBA00022723"/>
    </source>
</evidence>
<dbReference type="Gene3D" id="3.90.470.20">
    <property type="entry name" value="4'-phosphopantetheinyl transferase domain"/>
    <property type="match status" value="1"/>
</dbReference>
<keyword evidence="3" id="KW-0597">Phosphoprotein</keyword>
<feature type="domain" description="Ketosynthase family 3 (KS3)" evidence="14">
    <location>
        <begin position="1001"/>
        <end position="1529"/>
    </location>
</feature>
<dbReference type="CDD" id="cd00828">
    <property type="entry name" value="elong_cond_enzymes"/>
    <property type="match status" value="1"/>
</dbReference>
<keyword evidence="5" id="KW-0479">Metal-binding</keyword>
<protein>
    <recommendedName>
        <fullName evidence="14">Ketosynthase family 3 (KS3) domain-containing protein</fullName>
    </recommendedName>
</protein>
<sequence>MADNKSTTERELARTLLVELLAIETQDELLKEADVRRVVEIGPSKVLGTMAQKTWKKKLSARDALTSTERTFLSFADDSSKIYYEYEEGAAPEPVPTQEEAVAAPTPASAPVVAAAPAPVVAAAGPAAPVEDISLGALDVVIALSAQKLKKAFDELPLDKSLRDLCAGKKPNSKSTLQNELVGDLGAEFGSLPDGCEDLSADAIASAVEGGFTGTHGKQIAGLVARLMSAKMPGGFNNPGAVKQYLEAHWGLGPQRQLAVLGFAVTVEPAQRLASVEAAKAFFDDVVKRYGAFARVSLTPGGQGGGAAQQHAAVIDAASLGHITAKQEEYLRRQYELLSSQLGMNSETAARAQLDELEEVREALSSRLQRWGEEFDDAFWNGIQPVFDAAKERRYSSAWNWVRQDLLEVLYSREDLTDPAKLHHILNRWDATCQIIANFFAKAEHVAPDDLSATVAQKLLAASSERPSATPVFKYTAKPVAPQTTVDADGTINYAEVPRQSEYATYPELMAHGVPDPASGERIPYVHLRKNEGSAWKYDSAATTKLLDALAQGGSAGLSFAGKTALVTGAGPGSIGAEVVRGLIAGGARVVVTTSREAAQVAEFYSTMYREHGAAGSELAVLPFNQGSVTDVQALVSHVYADPSYGGDVDFIIPFAAISETGQEIDRIDGKSELAHRIMLINVLRMLGAVKQQKEARGLDTHPTTVVLPLSPNHGTFGGDGLYAESKLGLETLFNRFHSENWGDYLAVCGAVIGWTRGTGLMSANNMVAQAIEDHGCLTFNTPEMAFNIIALLSPQIRTLCEEAPVYADLNGGLQFVPDLKSAIVGARKSILDKSRLRKALAAEKKLQQEALEGPAPKADEFSPVSAPRATVQFPYPSLLPHDEILAGAPRLQNMIDLSRTVVVVGYSELGPWGSARTRWEVEQGKLSWAGYVEMAWIMGLVRFCDGEAKGKPYVGWVDAATGEPVQDVDFEARYGEHIDKHAGIRIIEPEGLGNYDPTSKELLHEVVVEQDLPAFTADKPTAQAFKKRHGDAVDIRPADADSYTVQVKKGAHFLVPKAVSFDRQVAGQLPRGWDPKRYGVPEDIVAQVDPITIYTLCCVNEALVHAGFNDPFEIWQHIHVSELANCVGTGCGSLLALRSVYCDRYLDKEAKNDVLQESFGNALDAWSNMLLLSSAGPIRSPSGTCATAIESLDIACEALRTGGAKMAIVGGSDDFQEELSYEFGNMKATASSVAEMAKGRLPREMSRPMASSRAGFVESAGCGVQILMTAEMALKIGAPIHAIVAHTQMAGDRIGRSVPAPGQGVLTAAREDPQSASSPLLDLEYRRRHLEDDLAQIREWRKAQLRTAVANPKDAEAIVRNIEAAAAAKTRAAQSMWSHDIRRQDAGISPMKAALAVWGLTIDDIQVASFHGTSTKANDKNESSVVNTQMAHLGRTPGNPLLVICQKYLTGHPKGAAGAWMLNGCLQAMTSGVVPGNRNADNVDDALRGFSHLAYPSRSVRVGANRINAFMLTSFGFGQKGGLVLGVAARHVFAAIDKQCYESYRAKALCRQATANRRLAEGLISNDLLRAKTAPPWQPADEVAVLLDPRARVDAATLAFDPANLHPADDDAEPAWSPALDSGYNSDRDDQLDLARRLAAAATKLMAPAAPSPASTVGVDVESVGAVATDNPVFLARNYTDAELGYCKTCADPHASLVGRWAAKEAVFKSLNVSSKGAAAAMRDIEVLSKEGVPLVKLHGEARKVADLQNIKEIRLSISHSESVAIAIALAFRDVDEGCEVFCA</sequence>
<dbReference type="Proteomes" id="UP001521116">
    <property type="component" value="Unassembled WGS sequence"/>
</dbReference>
<dbReference type="Gene3D" id="3.90.25.70">
    <property type="match status" value="1"/>
</dbReference>
<dbReference type="EMBL" id="JAJVDC020000005">
    <property type="protein sequence ID" value="KAL1636883.1"/>
    <property type="molecule type" value="Genomic_DNA"/>
</dbReference>
<evidence type="ECO:0000256" key="12">
    <source>
        <dbReference type="PIRNR" id="PIRNR000454"/>
    </source>
</evidence>
<dbReference type="InterPro" id="IPR014030">
    <property type="entry name" value="Ketoacyl_synth_N"/>
</dbReference>
<dbReference type="InterPro" id="IPR002347">
    <property type="entry name" value="SDR_fam"/>
</dbReference>
<evidence type="ECO:0000256" key="3">
    <source>
        <dbReference type="ARBA" id="ARBA00022553"/>
    </source>
</evidence>
<dbReference type="InterPro" id="IPR040899">
    <property type="entry name" value="Fas_alpha_ACP"/>
</dbReference>
<evidence type="ECO:0000256" key="6">
    <source>
        <dbReference type="ARBA" id="ARBA00022842"/>
    </source>
</evidence>
<reference evidence="15 16" key="1">
    <citation type="submission" date="2024-02" db="EMBL/GenBank/DDBJ databases">
        <title>De novo assembly and annotation of 12 fungi associated with fruit tree decline syndrome in Ontario, Canada.</title>
        <authorList>
            <person name="Sulman M."/>
            <person name="Ellouze W."/>
            <person name="Ilyukhin E."/>
        </authorList>
    </citation>
    <scope>NUCLEOTIDE SEQUENCE [LARGE SCALE GENOMIC DNA]</scope>
    <source>
        <strain evidence="15 16">M1-105</strain>
    </source>
</reference>
<accession>A0ABR3TBE0</accession>
<dbReference type="InterPro" id="IPR050830">
    <property type="entry name" value="Fungal_FAS"/>
</dbReference>
<dbReference type="PANTHER" id="PTHR10982">
    <property type="entry name" value="MALONYL COA-ACYL CARRIER PROTEIN TRANSACYLASE"/>
    <property type="match status" value="1"/>
</dbReference>
<evidence type="ECO:0000313" key="15">
    <source>
        <dbReference type="EMBL" id="KAL1636883.1"/>
    </source>
</evidence>
<dbReference type="Pfam" id="PF02801">
    <property type="entry name" value="Ketoacyl-synt_C"/>
    <property type="match status" value="1"/>
</dbReference>
<keyword evidence="9" id="KW-0511">Multifunctional enzyme</keyword>
<dbReference type="SUPFAM" id="SSF56214">
    <property type="entry name" value="4'-phosphopantetheinyl transferase"/>
    <property type="match status" value="1"/>
</dbReference>
<dbReference type="Pfam" id="PF18314">
    <property type="entry name" value="FAS_I_H"/>
    <property type="match status" value="1"/>
</dbReference>
<dbReference type="Gene3D" id="3.40.50.720">
    <property type="entry name" value="NAD(P)-binding Rossmann-like Domain"/>
    <property type="match status" value="2"/>
</dbReference>
<evidence type="ECO:0000256" key="2">
    <source>
        <dbReference type="ARBA" id="ARBA00022450"/>
    </source>
</evidence>
<dbReference type="Pfam" id="PF01648">
    <property type="entry name" value="ACPS"/>
    <property type="match status" value="1"/>
</dbReference>
<dbReference type="SUPFAM" id="SSF51735">
    <property type="entry name" value="NAD(P)-binding Rossmann-fold domains"/>
    <property type="match status" value="1"/>
</dbReference>
<dbReference type="Pfam" id="PF18325">
    <property type="entry name" value="Fas_alpha_ACP"/>
    <property type="match status" value="1"/>
</dbReference>
<dbReference type="Gene3D" id="3.40.47.10">
    <property type="match status" value="1"/>
</dbReference>
<comment type="catalytic activity">
    <reaction evidence="10">
        <text>acetyl-CoA + n malonyl-CoA + 2n NADPH + 4n H(+) = a long-chain-acyl-CoA + n CoA + n CO2 + 2n NADP(+).</text>
        <dbReference type="EC" id="2.3.1.86"/>
    </reaction>
</comment>
<dbReference type="SUPFAM" id="SSF53901">
    <property type="entry name" value="Thiolase-like"/>
    <property type="match status" value="2"/>
</dbReference>
<keyword evidence="7" id="KW-0521">NADP</keyword>
<evidence type="ECO:0000256" key="10">
    <source>
        <dbReference type="ARBA" id="ARBA00048237"/>
    </source>
</evidence>
<dbReference type="InterPro" id="IPR026025">
    <property type="entry name" value="FAS_alpha_yeast"/>
</dbReference>
<proteinExistence type="inferred from homology"/>
<dbReference type="InterPro" id="IPR041550">
    <property type="entry name" value="FASI_helical"/>
</dbReference>
<dbReference type="Gene3D" id="6.10.140.1410">
    <property type="match status" value="1"/>
</dbReference>
<keyword evidence="4 12" id="KW-0808">Transferase</keyword>
<keyword evidence="8" id="KW-0560">Oxidoreductase</keyword>
<evidence type="ECO:0000256" key="1">
    <source>
        <dbReference type="ARBA" id="ARBA00007485"/>
    </source>
</evidence>
<dbReference type="InterPro" id="IPR036291">
    <property type="entry name" value="NAD(P)-bd_dom_sf"/>
</dbReference>
<dbReference type="CDD" id="cd08950">
    <property type="entry name" value="KR_fFAS_SDR_c_like"/>
    <property type="match status" value="1"/>
</dbReference>
<dbReference type="InterPro" id="IPR004568">
    <property type="entry name" value="Ppantetheine-prot_Trfase_dom"/>
</dbReference>
<keyword evidence="13" id="KW-0175">Coiled coil</keyword>
<dbReference type="InterPro" id="IPR020841">
    <property type="entry name" value="PKS_Beta-ketoAc_synthase_dom"/>
</dbReference>
<dbReference type="InterPro" id="IPR014031">
    <property type="entry name" value="Ketoacyl_synth_C"/>
</dbReference>
<dbReference type="InterPro" id="IPR037143">
    <property type="entry name" value="4-PPantetheinyl_Trfase_dom_sf"/>
</dbReference>
<organism evidence="15 16">
    <name type="scientific">Neofusicoccum ribis</name>
    <dbReference type="NCBI Taxonomy" id="45134"/>
    <lineage>
        <taxon>Eukaryota</taxon>
        <taxon>Fungi</taxon>
        <taxon>Dikarya</taxon>
        <taxon>Ascomycota</taxon>
        <taxon>Pezizomycotina</taxon>
        <taxon>Dothideomycetes</taxon>
        <taxon>Dothideomycetes incertae sedis</taxon>
        <taxon>Botryosphaeriales</taxon>
        <taxon>Botryosphaeriaceae</taxon>
        <taxon>Neofusicoccum</taxon>
    </lineage>
</organism>
<dbReference type="PIRSF" id="PIRSF000454">
    <property type="entry name" value="FAS_yeast_alpha"/>
    <property type="match status" value="1"/>
</dbReference>
<dbReference type="Pfam" id="PF00106">
    <property type="entry name" value="adh_short"/>
    <property type="match status" value="1"/>
</dbReference>
<evidence type="ECO:0000256" key="8">
    <source>
        <dbReference type="ARBA" id="ARBA00023002"/>
    </source>
</evidence>
<keyword evidence="6" id="KW-0460">Magnesium</keyword>
<evidence type="ECO:0000256" key="11">
    <source>
        <dbReference type="ARBA" id="ARBA00048508"/>
    </source>
</evidence>
<name>A0ABR3TBE0_9PEZI</name>
<dbReference type="InterPro" id="IPR047224">
    <property type="entry name" value="FAS_alpha_su_C"/>
</dbReference>
<dbReference type="PROSITE" id="PS52004">
    <property type="entry name" value="KS3_2"/>
    <property type="match status" value="1"/>
</dbReference>
<comment type="catalytic activity">
    <reaction evidence="11">
        <text>a (3R)-hydroxyacyl-[ACP] + NADP(+) = a 3-oxoacyl-[ACP] + NADPH + H(+)</text>
        <dbReference type="Rhea" id="RHEA:17397"/>
        <dbReference type="Rhea" id="RHEA-COMP:9916"/>
        <dbReference type="Rhea" id="RHEA-COMP:9945"/>
        <dbReference type="ChEBI" id="CHEBI:15378"/>
        <dbReference type="ChEBI" id="CHEBI:57783"/>
        <dbReference type="ChEBI" id="CHEBI:58349"/>
        <dbReference type="ChEBI" id="CHEBI:78776"/>
        <dbReference type="ChEBI" id="CHEBI:78827"/>
        <dbReference type="EC" id="1.1.1.100"/>
    </reaction>
</comment>
<evidence type="ECO:0000256" key="9">
    <source>
        <dbReference type="ARBA" id="ARBA00023268"/>
    </source>
</evidence>
<dbReference type="Gene3D" id="3.30.70.2490">
    <property type="match status" value="1"/>
</dbReference>
<keyword evidence="16" id="KW-1185">Reference proteome</keyword>
<dbReference type="NCBIfam" id="TIGR00556">
    <property type="entry name" value="pantethn_trn"/>
    <property type="match status" value="1"/>
</dbReference>
<evidence type="ECO:0000313" key="16">
    <source>
        <dbReference type="Proteomes" id="UP001521116"/>
    </source>
</evidence>
<dbReference type="InterPro" id="IPR008278">
    <property type="entry name" value="4-PPantetheinyl_Trfase_dom"/>
</dbReference>
<evidence type="ECO:0000256" key="7">
    <source>
        <dbReference type="ARBA" id="ARBA00022857"/>
    </source>
</evidence>
<comment type="caution">
    <text evidence="15">The sequence shown here is derived from an EMBL/GenBank/DDBJ whole genome shotgun (WGS) entry which is preliminary data.</text>
</comment>
<dbReference type="InterPro" id="IPR016039">
    <property type="entry name" value="Thiolase-like"/>
</dbReference>
<dbReference type="PANTHER" id="PTHR10982:SF21">
    <property type="entry name" value="FATTY ACID SYNTHASE SUBUNIT BETA"/>
    <property type="match status" value="1"/>
</dbReference>